<keyword evidence="10" id="KW-1185">Reference proteome</keyword>
<sequence>MKTENRLESIADLLLEIASILMVSGANTNRVDVNIDRFASVLNCESYSLISQKTMILTVIDNETNENYTKVKNLPAHKIDFTIISAISKVSWNALDEDWSLSRISQEIETIKKQKRYPRLVVLLAVSFAGAGFCKIFGGDYLNLALAFISTFFGLFILQAAHKRKFNTYVSVFLASLTASLLASLGVYFNFGAQPEATLATSILFLVPGVALINSFTDLIDKNVLNGVVRFTNGIMTVLAIALGLFVAMLIFQLK</sequence>
<evidence type="ECO:0000256" key="1">
    <source>
        <dbReference type="ARBA" id="ARBA00004651"/>
    </source>
</evidence>
<dbReference type="InterPro" id="IPR010619">
    <property type="entry name" value="ThrE-like_N"/>
</dbReference>
<comment type="subcellular location">
    <subcellularLocation>
        <location evidence="1">Cell membrane</location>
        <topology evidence="1">Multi-pass membrane protein</topology>
    </subcellularLocation>
</comment>
<organism evidence="9 10">
    <name type="scientific">Winogradskyella eximia</name>
    <dbReference type="NCBI Taxonomy" id="262006"/>
    <lineage>
        <taxon>Bacteria</taxon>
        <taxon>Pseudomonadati</taxon>
        <taxon>Bacteroidota</taxon>
        <taxon>Flavobacteriia</taxon>
        <taxon>Flavobacteriales</taxon>
        <taxon>Flavobacteriaceae</taxon>
        <taxon>Winogradskyella</taxon>
    </lineage>
</organism>
<dbReference type="AlphaFoldDB" id="A0A3D9HA20"/>
<name>A0A3D9HA20_9FLAO</name>
<keyword evidence="4 7" id="KW-1133">Transmembrane helix</keyword>
<accession>A0A3D9HA20</accession>
<proteinExistence type="inferred from homology"/>
<evidence type="ECO:0000313" key="10">
    <source>
        <dbReference type="Proteomes" id="UP000256980"/>
    </source>
</evidence>
<evidence type="ECO:0000256" key="4">
    <source>
        <dbReference type="ARBA" id="ARBA00022989"/>
    </source>
</evidence>
<dbReference type="RefSeq" id="WP_115815474.1">
    <property type="nucleotide sequence ID" value="NZ_CANKZP010000001.1"/>
</dbReference>
<reference evidence="9 10" key="1">
    <citation type="submission" date="2018-07" db="EMBL/GenBank/DDBJ databases">
        <title>Genomic Encyclopedia of Type Strains, Phase III (KMG-III): the genomes of soil and plant-associated and newly described type strains.</title>
        <authorList>
            <person name="Whitman W."/>
        </authorList>
    </citation>
    <scope>NUCLEOTIDE SEQUENCE [LARGE SCALE GENOMIC DNA]</scope>
    <source>
        <strain evidence="9 10">CECT 7946</strain>
    </source>
</reference>
<protein>
    <submittedName>
        <fullName evidence="9">Uncharacterized membrane protein YjjP (DUF1212 family)</fullName>
    </submittedName>
</protein>
<comment type="similarity">
    <text evidence="6">Belongs to the ThrE exporter (TC 2.A.79) family.</text>
</comment>
<dbReference type="PANTHER" id="PTHR34390:SF2">
    <property type="entry name" value="SUCCINATE TRANSPORTER SUBUNIT YJJP-RELATED"/>
    <property type="match status" value="1"/>
</dbReference>
<evidence type="ECO:0000256" key="5">
    <source>
        <dbReference type="ARBA" id="ARBA00023136"/>
    </source>
</evidence>
<dbReference type="GO" id="GO:0015744">
    <property type="term" value="P:succinate transport"/>
    <property type="evidence" value="ECO:0007669"/>
    <property type="project" value="TreeGrafter"/>
</dbReference>
<dbReference type="GO" id="GO:0005886">
    <property type="term" value="C:plasma membrane"/>
    <property type="evidence" value="ECO:0007669"/>
    <property type="project" value="UniProtKB-SubCell"/>
</dbReference>
<feature type="transmembrane region" description="Helical" evidence="7">
    <location>
        <begin position="168"/>
        <end position="191"/>
    </location>
</feature>
<feature type="transmembrane region" description="Helical" evidence="7">
    <location>
        <begin position="120"/>
        <end position="138"/>
    </location>
</feature>
<comment type="caution">
    <text evidence="9">The sequence shown here is derived from an EMBL/GenBank/DDBJ whole genome shotgun (WGS) entry which is preliminary data.</text>
</comment>
<evidence type="ECO:0000313" key="9">
    <source>
        <dbReference type="EMBL" id="RED46333.1"/>
    </source>
</evidence>
<keyword evidence="2" id="KW-1003">Cell membrane</keyword>
<dbReference type="InterPro" id="IPR050539">
    <property type="entry name" value="ThrE_Dicarb/AminoAcid_Exp"/>
</dbReference>
<feature type="transmembrane region" description="Helical" evidence="7">
    <location>
        <begin position="197"/>
        <end position="216"/>
    </location>
</feature>
<dbReference type="GO" id="GO:0022857">
    <property type="term" value="F:transmembrane transporter activity"/>
    <property type="evidence" value="ECO:0007669"/>
    <property type="project" value="InterPro"/>
</dbReference>
<keyword evidence="5 7" id="KW-0472">Membrane</keyword>
<gene>
    <name evidence="9" type="ORF">DFQ10_101102</name>
</gene>
<dbReference type="Proteomes" id="UP000256980">
    <property type="component" value="Unassembled WGS sequence"/>
</dbReference>
<feature type="transmembrane region" description="Helical" evidence="7">
    <location>
        <begin position="144"/>
        <end position="161"/>
    </location>
</feature>
<feature type="transmembrane region" description="Helical" evidence="7">
    <location>
        <begin position="228"/>
        <end position="252"/>
    </location>
</feature>
<keyword evidence="3 7" id="KW-0812">Transmembrane</keyword>
<evidence type="ECO:0000259" key="8">
    <source>
        <dbReference type="Pfam" id="PF06738"/>
    </source>
</evidence>
<dbReference type="OrthoDB" id="9813917at2"/>
<evidence type="ECO:0000256" key="7">
    <source>
        <dbReference type="SAM" id="Phobius"/>
    </source>
</evidence>
<evidence type="ECO:0000256" key="6">
    <source>
        <dbReference type="ARBA" id="ARBA00034125"/>
    </source>
</evidence>
<evidence type="ECO:0000256" key="3">
    <source>
        <dbReference type="ARBA" id="ARBA00022692"/>
    </source>
</evidence>
<dbReference type="EMBL" id="QRDV01000001">
    <property type="protein sequence ID" value="RED46333.1"/>
    <property type="molecule type" value="Genomic_DNA"/>
</dbReference>
<evidence type="ECO:0000256" key="2">
    <source>
        <dbReference type="ARBA" id="ARBA00022475"/>
    </source>
</evidence>
<dbReference type="Pfam" id="PF06738">
    <property type="entry name" value="ThrE"/>
    <property type="match status" value="1"/>
</dbReference>
<dbReference type="PANTHER" id="PTHR34390">
    <property type="entry name" value="UPF0442 PROTEIN YJJB-RELATED"/>
    <property type="match status" value="1"/>
</dbReference>
<feature type="domain" description="Threonine/serine exporter-like N-terminal" evidence="8">
    <location>
        <begin position="12"/>
        <end position="251"/>
    </location>
</feature>